<evidence type="ECO:0000313" key="1">
    <source>
        <dbReference type="EMBL" id="MFC4714125.1"/>
    </source>
</evidence>
<name>A0ABV9MH39_9BACL</name>
<gene>
    <name evidence="1" type="ORF">ACFO5U_14850</name>
</gene>
<accession>A0ABV9MH39</accession>
<dbReference type="RefSeq" id="WP_377279855.1">
    <property type="nucleotide sequence ID" value="NZ_JBHSGL010000015.1"/>
</dbReference>
<comment type="caution">
    <text evidence="1">The sequence shown here is derived from an EMBL/GenBank/DDBJ whole genome shotgun (WGS) entry which is preliminary data.</text>
</comment>
<sequence>MENYLSVEVQETFNWEMCDYDQYITGYKLFKQLKKKWHTEEQQEASDAI</sequence>
<keyword evidence="2" id="KW-1185">Reference proteome</keyword>
<evidence type="ECO:0000313" key="2">
    <source>
        <dbReference type="Proteomes" id="UP001595932"/>
    </source>
</evidence>
<dbReference type="Proteomes" id="UP001595932">
    <property type="component" value="Unassembled WGS sequence"/>
</dbReference>
<evidence type="ECO:0008006" key="3">
    <source>
        <dbReference type="Google" id="ProtNLM"/>
    </source>
</evidence>
<proteinExistence type="predicted"/>
<organism evidence="1 2">
    <name type="scientific">Planococcus dechangensis</name>
    <dbReference type="NCBI Taxonomy" id="1176255"/>
    <lineage>
        <taxon>Bacteria</taxon>
        <taxon>Bacillati</taxon>
        <taxon>Bacillota</taxon>
        <taxon>Bacilli</taxon>
        <taxon>Bacillales</taxon>
        <taxon>Caryophanaceae</taxon>
        <taxon>Planococcus</taxon>
    </lineage>
</organism>
<reference evidence="2" key="1">
    <citation type="journal article" date="2019" name="Int. J. Syst. Evol. Microbiol.">
        <title>The Global Catalogue of Microorganisms (GCM) 10K type strain sequencing project: providing services to taxonomists for standard genome sequencing and annotation.</title>
        <authorList>
            <consortium name="The Broad Institute Genomics Platform"/>
            <consortium name="The Broad Institute Genome Sequencing Center for Infectious Disease"/>
            <person name="Wu L."/>
            <person name="Ma J."/>
        </authorList>
    </citation>
    <scope>NUCLEOTIDE SEQUENCE [LARGE SCALE GENOMIC DNA]</scope>
    <source>
        <strain evidence="2">CGMCC 1.12151</strain>
    </source>
</reference>
<protein>
    <recommendedName>
        <fullName evidence="3">YqzL family protein</fullName>
    </recommendedName>
</protein>
<dbReference type="EMBL" id="JBHSGL010000015">
    <property type="protein sequence ID" value="MFC4714125.1"/>
    <property type="molecule type" value="Genomic_DNA"/>
</dbReference>